<comment type="caution">
    <text evidence="6">The sequence shown here is derived from an EMBL/GenBank/DDBJ whole genome shotgun (WGS) entry which is preliminary data.</text>
</comment>
<dbReference type="InterPro" id="IPR036388">
    <property type="entry name" value="WH-like_DNA-bd_sf"/>
</dbReference>
<evidence type="ECO:0000256" key="2">
    <source>
        <dbReference type="ARBA" id="ARBA00023015"/>
    </source>
</evidence>
<dbReference type="InterPro" id="IPR005119">
    <property type="entry name" value="LysR_subst-bd"/>
</dbReference>
<keyword evidence="3" id="KW-0238">DNA-binding</keyword>
<dbReference type="RefSeq" id="WP_225699281.1">
    <property type="nucleotide sequence ID" value="NZ_JAIXNE010000006.1"/>
</dbReference>
<dbReference type="InterPro" id="IPR036390">
    <property type="entry name" value="WH_DNA-bd_sf"/>
</dbReference>
<dbReference type="Gene3D" id="3.40.190.10">
    <property type="entry name" value="Periplasmic binding protein-like II"/>
    <property type="match status" value="2"/>
</dbReference>
<dbReference type="Proteomes" id="UP001139409">
    <property type="component" value="Unassembled WGS sequence"/>
</dbReference>
<dbReference type="InterPro" id="IPR000847">
    <property type="entry name" value="LysR_HTH_N"/>
</dbReference>
<evidence type="ECO:0000256" key="3">
    <source>
        <dbReference type="ARBA" id="ARBA00023125"/>
    </source>
</evidence>
<name>A0A9X1L2P9_9BACT</name>
<organism evidence="6 7">
    <name type="scientific">Fulvivirga sedimenti</name>
    <dbReference type="NCBI Taxonomy" id="2879465"/>
    <lineage>
        <taxon>Bacteria</taxon>
        <taxon>Pseudomonadati</taxon>
        <taxon>Bacteroidota</taxon>
        <taxon>Cytophagia</taxon>
        <taxon>Cytophagales</taxon>
        <taxon>Fulvivirgaceae</taxon>
        <taxon>Fulvivirga</taxon>
    </lineage>
</organism>
<evidence type="ECO:0000313" key="7">
    <source>
        <dbReference type="Proteomes" id="UP001139409"/>
    </source>
</evidence>
<dbReference type="GO" id="GO:0003700">
    <property type="term" value="F:DNA-binding transcription factor activity"/>
    <property type="evidence" value="ECO:0007669"/>
    <property type="project" value="InterPro"/>
</dbReference>
<keyword evidence="2" id="KW-0805">Transcription regulation</keyword>
<dbReference type="PANTHER" id="PTHR30419">
    <property type="entry name" value="HTH-TYPE TRANSCRIPTIONAL REGULATOR YBHD"/>
    <property type="match status" value="1"/>
</dbReference>
<comment type="similarity">
    <text evidence="1">Belongs to the LysR transcriptional regulatory family.</text>
</comment>
<dbReference type="Pfam" id="PF03466">
    <property type="entry name" value="LysR_substrate"/>
    <property type="match status" value="1"/>
</dbReference>
<dbReference type="AlphaFoldDB" id="A0A9X1L2P9"/>
<dbReference type="CDD" id="cd08411">
    <property type="entry name" value="PBP2_OxyR"/>
    <property type="match status" value="1"/>
</dbReference>
<feature type="domain" description="HTH lysR-type" evidence="5">
    <location>
        <begin position="1"/>
        <end position="58"/>
    </location>
</feature>
<dbReference type="GO" id="GO:0005829">
    <property type="term" value="C:cytosol"/>
    <property type="evidence" value="ECO:0007669"/>
    <property type="project" value="TreeGrafter"/>
</dbReference>
<dbReference type="SUPFAM" id="SSF46785">
    <property type="entry name" value="Winged helix' DNA-binding domain"/>
    <property type="match status" value="1"/>
</dbReference>
<protein>
    <submittedName>
        <fullName evidence="6">LysR family transcriptional regulator</fullName>
    </submittedName>
</protein>
<dbReference type="PRINTS" id="PR00039">
    <property type="entry name" value="HTHLYSR"/>
</dbReference>
<evidence type="ECO:0000313" key="6">
    <source>
        <dbReference type="EMBL" id="MCA6078421.1"/>
    </source>
</evidence>
<keyword evidence="4" id="KW-0804">Transcription</keyword>
<dbReference type="Pfam" id="PF00126">
    <property type="entry name" value="HTH_1"/>
    <property type="match status" value="1"/>
</dbReference>
<reference evidence="6" key="1">
    <citation type="submission" date="2021-09" db="EMBL/GenBank/DDBJ databases">
        <title>Fulvivirga sp. isolated from coastal sediment.</title>
        <authorList>
            <person name="Yu H."/>
        </authorList>
    </citation>
    <scope>NUCLEOTIDE SEQUENCE</scope>
    <source>
        <strain evidence="6">1062</strain>
    </source>
</reference>
<keyword evidence="7" id="KW-1185">Reference proteome</keyword>
<evidence type="ECO:0000259" key="5">
    <source>
        <dbReference type="PROSITE" id="PS50931"/>
    </source>
</evidence>
<dbReference type="InterPro" id="IPR050950">
    <property type="entry name" value="HTH-type_LysR_regulators"/>
</dbReference>
<dbReference type="FunFam" id="1.10.10.10:FF:000001">
    <property type="entry name" value="LysR family transcriptional regulator"/>
    <property type="match status" value="1"/>
</dbReference>
<dbReference type="EMBL" id="JAIXNE010000006">
    <property type="protein sequence ID" value="MCA6078421.1"/>
    <property type="molecule type" value="Genomic_DNA"/>
</dbReference>
<evidence type="ECO:0000256" key="4">
    <source>
        <dbReference type="ARBA" id="ARBA00023163"/>
    </source>
</evidence>
<sequence length="310" mass="35436">MTIIQLEYIIAVDIYRHFGRAAESCHITQPTLSMQIQKLEDQLGVLIFDRAKTPVEPTDAGTRIIEQAKVVIHEMRKIQEMVSAERGEISGELTIGVIPTISPYLLPLFINQFLDKYPDVILHIEEMITSDVLRHLKSERIDIGLIVTPLEDSDYSVKPLYYEDFVGYVSNKNEYYGKNELDAKNLHTEELLLLNEGHCFRDQVLKICGDYKSTNRRFTYESGSLEALKKLVDKHGGMTLLPSLATVDMDPESSAKLRYFKAPVPVREVSLVTHKNFVKTGLARAIYNEILESIPPYLNIKKHGEVIRWK</sequence>
<dbReference type="GO" id="GO:0003677">
    <property type="term" value="F:DNA binding"/>
    <property type="evidence" value="ECO:0007669"/>
    <property type="project" value="UniProtKB-KW"/>
</dbReference>
<gene>
    <name evidence="6" type="ORF">LDX50_26345</name>
</gene>
<dbReference type="Gene3D" id="1.10.10.10">
    <property type="entry name" value="Winged helix-like DNA-binding domain superfamily/Winged helix DNA-binding domain"/>
    <property type="match status" value="1"/>
</dbReference>
<dbReference type="PANTHER" id="PTHR30419:SF29">
    <property type="entry name" value="LYSR-FAMILY TRANSCRIPTIONAL REGULATOR"/>
    <property type="match status" value="1"/>
</dbReference>
<dbReference type="PROSITE" id="PS50931">
    <property type="entry name" value="HTH_LYSR"/>
    <property type="match status" value="1"/>
</dbReference>
<accession>A0A9X1L2P9</accession>
<proteinExistence type="inferred from homology"/>
<dbReference type="SUPFAM" id="SSF53850">
    <property type="entry name" value="Periplasmic binding protein-like II"/>
    <property type="match status" value="1"/>
</dbReference>
<evidence type="ECO:0000256" key="1">
    <source>
        <dbReference type="ARBA" id="ARBA00009437"/>
    </source>
</evidence>